<dbReference type="EMBL" id="UINC01111626">
    <property type="protein sequence ID" value="SVC79981.1"/>
    <property type="molecule type" value="Genomic_DNA"/>
</dbReference>
<dbReference type="AlphaFoldDB" id="A0A382Q6W6"/>
<accession>A0A382Q6W6</accession>
<organism evidence="2">
    <name type="scientific">marine metagenome</name>
    <dbReference type="NCBI Taxonomy" id="408172"/>
    <lineage>
        <taxon>unclassified sequences</taxon>
        <taxon>metagenomes</taxon>
        <taxon>ecological metagenomes</taxon>
    </lineage>
</organism>
<protein>
    <submittedName>
        <fullName evidence="2">Uncharacterized protein</fullName>
    </submittedName>
</protein>
<evidence type="ECO:0000256" key="1">
    <source>
        <dbReference type="SAM" id="Phobius"/>
    </source>
</evidence>
<sequence>MGKVNPLLYPISLLILITLGMDYYKQHNFLIF</sequence>
<gene>
    <name evidence="2" type="ORF">METZ01_LOCUS332835</name>
</gene>
<keyword evidence="1" id="KW-0812">Transmembrane</keyword>
<keyword evidence="1" id="KW-1133">Transmembrane helix</keyword>
<keyword evidence="1" id="KW-0472">Membrane</keyword>
<proteinExistence type="predicted"/>
<evidence type="ECO:0000313" key="2">
    <source>
        <dbReference type="EMBL" id="SVC79981.1"/>
    </source>
</evidence>
<feature type="transmembrane region" description="Helical" evidence="1">
    <location>
        <begin position="6"/>
        <end position="24"/>
    </location>
</feature>
<reference evidence="2" key="1">
    <citation type="submission" date="2018-05" db="EMBL/GenBank/DDBJ databases">
        <authorList>
            <person name="Lanie J.A."/>
            <person name="Ng W.-L."/>
            <person name="Kazmierczak K.M."/>
            <person name="Andrzejewski T.M."/>
            <person name="Davidsen T.M."/>
            <person name="Wayne K.J."/>
            <person name="Tettelin H."/>
            <person name="Glass J.I."/>
            <person name="Rusch D."/>
            <person name="Podicherti R."/>
            <person name="Tsui H.-C.T."/>
            <person name="Winkler M.E."/>
        </authorList>
    </citation>
    <scope>NUCLEOTIDE SEQUENCE</scope>
</reference>
<name>A0A382Q6W6_9ZZZZ</name>